<dbReference type="GO" id="GO:0003723">
    <property type="term" value="F:RNA binding"/>
    <property type="evidence" value="ECO:0007669"/>
    <property type="project" value="InterPro"/>
</dbReference>
<protein>
    <submittedName>
        <fullName evidence="7">P1</fullName>
    </submittedName>
</protein>
<dbReference type="Pfam" id="PF01443">
    <property type="entry name" value="Viral_helicase1"/>
    <property type="match status" value="1"/>
</dbReference>
<keyword evidence="3" id="KW-0378">Hydrolase</keyword>
<keyword evidence="4" id="KW-0067">ATP-binding</keyword>
<dbReference type="EMBL" id="MH707447">
    <property type="protein sequence ID" value="QBS33055.1"/>
    <property type="molecule type" value="Genomic_RNA"/>
</dbReference>
<dbReference type="PROSITE" id="PS51657">
    <property type="entry name" value="PSRV_HELICASE"/>
    <property type="match status" value="1"/>
</dbReference>
<dbReference type="GO" id="GO:0008174">
    <property type="term" value="F:mRNA methyltransferase activity"/>
    <property type="evidence" value="ECO:0007669"/>
    <property type="project" value="UniProtKB-UniRule"/>
</dbReference>
<evidence type="ECO:0000256" key="1">
    <source>
        <dbReference type="ARBA" id="ARBA00022679"/>
    </source>
</evidence>
<evidence type="ECO:0000259" key="6">
    <source>
        <dbReference type="PROSITE" id="PS51743"/>
    </source>
</evidence>
<evidence type="ECO:0000256" key="3">
    <source>
        <dbReference type="ARBA" id="ARBA00022801"/>
    </source>
</evidence>
<feature type="domain" description="Alphavirus-like MT" evidence="6">
    <location>
        <begin position="72"/>
        <end position="281"/>
    </location>
</feature>
<dbReference type="InterPro" id="IPR002588">
    <property type="entry name" value="Alphavirus-like_MT_dom"/>
</dbReference>
<sequence>MAYTQTATTKALLDTVRGNNSLVNDLAKRRLYDTAVEEFNARDRRPKVNFSKVISEEQTLIATRAYPEFQITFYNTQNAVHSLAGGLRSLELEYLMMQIPYGSLTYDIGGNFASHLFKGRAYVHCCMPNLDVRDIMRHEGQKDSIELYLSRLERGGKPVPNFQKEAFDRYAEIPEDVVCHNTFQTCEHQPMQQSGRVYAIALHSIYDIPADEFGAALLRKNVHTCYAAFHFSENLLLEDSYANLDEINACFSRDGDKLTFSFASESTLNYCHSYSNILKYVCKTYFPASNREVYMKEFLVTRVNTWFCKFSRIDTFLLYKGVAHKSVDSEQFYTAMEDAWHYKKTLAMCNSERILLEDSSSVNYWFPKMRDMVIVPLFDISLETSKRTRKEVLVSKDFVYTVLNHIRTYQAKALTYANVLSFVESIRSGVIINGVTARSEWDVDKSLLQSLSMTFYLHTKLAVFKDDLLISKFSLGSKTVCQHVWDEISLAFGNAFPSVKERLLNRKLIRVAGDALEIRVPDLYVTFHDRLVTEYKASVDMPALDIRKKMEETEVMYNALSELSVLRESDKFDVDVFSQMCQSLEVDPMTAAKVIVAVMSNESGLTLTFERPTEANVALALQDQEKASEGALVVTSREVEEPSMKGSMARGELQLAGLAGDHPESSYSRNEEIESLEQFHMATADSLIRKRGDSIVYRGPIKVQQMKNFIDSLVASLSAAVSNLVKILKDTAAIDLETRQKFGVLDVASRKWLIKPTAKSHAWGVVETHARKYHVALLEYDEQGVVTCDDWRRVAVSSESVVYSDMAKLRTLRRLLRNGEPHVSSAKVVLVDGVPGCGKTKEILSRVNFDEDLILVPGKQAAEMIRRRANSSGIIVATKDNVKTVDSFMMNFGKSTRCQFKRLFIWNEGELHTGCGVFLVAMSLCEIAYVYGDTQQIPYINRVSGFPYPAHFAKLEVDEVETRRTTLRCPADVTHYLNRRYEGFVMSTSSVKKSVSQEMVGGAAVINPISKPLHGKILTFTQSDKEALLSRGYSDVHTVHEVQGETYSDVSLVRLTPTPVSIIAGDSPHVLVALSRHTCSLKYYTVVMDPLVSIIRDLEKLSSYLLDMYKVDAGTQ</sequence>
<dbReference type="GO" id="GO:0006396">
    <property type="term" value="P:RNA processing"/>
    <property type="evidence" value="ECO:0007669"/>
    <property type="project" value="InterPro"/>
</dbReference>
<dbReference type="PROSITE" id="PS51743">
    <property type="entry name" value="ALPHAVIRUS_MT"/>
    <property type="match status" value="1"/>
</dbReference>
<dbReference type="Gene3D" id="3.40.50.300">
    <property type="entry name" value="P-loop containing nucleotide triphosphate hydrolases"/>
    <property type="match status" value="2"/>
</dbReference>
<evidence type="ECO:0000256" key="4">
    <source>
        <dbReference type="ARBA" id="ARBA00022840"/>
    </source>
</evidence>
<dbReference type="GO" id="GO:0016556">
    <property type="term" value="P:mRNA modification"/>
    <property type="evidence" value="ECO:0007669"/>
    <property type="project" value="InterPro"/>
</dbReference>
<reference evidence="7" key="1">
    <citation type="submission" date="2018-07" db="EMBL/GenBank/DDBJ databases">
        <authorList>
            <person name="Wang F."/>
        </authorList>
    </citation>
    <scope>NUCLEOTIDE SEQUENCE</scope>
    <source>
        <strain evidence="7">Hainan</strain>
    </source>
</reference>
<dbReference type="Pfam" id="PF01660">
    <property type="entry name" value="Vmethyltransf"/>
    <property type="match status" value="1"/>
</dbReference>
<proteinExistence type="predicted"/>
<dbReference type="Gene3D" id="3.30.450.420">
    <property type="match status" value="1"/>
</dbReference>
<evidence type="ECO:0000256" key="2">
    <source>
        <dbReference type="ARBA" id="ARBA00022741"/>
    </source>
</evidence>
<evidence type="ECO:0000313" key="7">
    <source>
        <dbReference type="EMBL" id="QBS33055.1"/>
    </source>
</evidence>
<evidence type="ECO:0000259" key="5">
    <source>
        <dbReference type="PROSITE" id="PS51657"/>
    </source>
</evidence>
<keyword evidence="1" id="KW-0808">Transferase</keyword>
<accession>A0A482P4Y7</accession>
<feature type="domain" description="(+)RNA virus helicase C-terminal" evidence="5">
    <location>
        <begin position="801"/>
        <end position="1116"/>
    </location>
</feature>
<dbReference type="GO" id="GO:0005524">
    <property type="term" value="F:ATP binding"/>
    <property type="evidence" value="ECO:0007669"/>
    <property type="project" value="UniProtKB-KW"/>
</dbReference>
<keyword evidence="2" id="KW-0547">Nucleotide-binding</keyword>
<dbReference type="SUPFAM" id="SSF52540">
    <property type="entry name" value="P-loop containing nucleoside triphosphate hydrolases"/>
    <property type="match status" value="1"/>
</dbReference>
<name>A0A482P4Y7_9VIRU</name>
<dbReference type="GO" id="GO:0016787">
    <property type="term" value="F:hydrolase activity"/>
    <property type="evidence" value="ECO:0007669"/>
    <property type="project" value="UniProtKB-KW"/>
</dbReference>
<dbReference type="InterPro" id="IPR027417">
    <property type="entry name" value="P-loop_NTPase"/>
</dbReference>
<organism evidence="7">
    <name type="scientific">Tobacco mosaic virus</name>
    <dbReference type="NCBI Taxonomy" id="12242"/>
    <lineage>
        <taxon>Viruses</taxon>
        <taxon>Riboviria</taxon>
        <taxon>Orthornavirae</taxon>
        <taxon>Kitrinoviricota</taxon>
        <taxon>Alsuviricetes</taxon>
        <taxon>Martellivirales</taxon>
        <taxon>Virgaviridae</taxon>
        <taxon>Tobamovirus</taxon>
        <taxon>Tobamovirus tabaci</taxon>
    </lineage>
</organism>
<dbReference type="InterPro" id="IPR027351">
    <property type="entry name" value="(+)RNA_virus_helicase_core_dom"/>
</dbReference>